<dbReference type="InterPro" id="IPR018216">
    <property type="entry name" value="Cathelicidin_CS"/>
</dbReference>
<evidence type="ECO:0000256" key="11">
    <source>
        <dbReference type="ARBA" id="ARBA00030320"/>
    </source>
</evidence>
<keyword evidence="7" id="KW-0044">Antibiotic</keyword>
<keyword evidence="9" id="KW-1015">Disulfide bond</keyword>
<keyword evidence="4" id="KW-0964">Secreted</keyword>
<dbReference type="InterPro" id="IPR001894">
    <property type="entry name" value="Cathelicidin-like"/>
</dbReference>
<dbReference type="FunFam" id="3.10.450.10:FF:000003">
    <property type="entry name" value="Cathelicidin antimicrobial peptide"/>
    <property type="match status" value="1"/>
</dbReference>
<feature type="chain" id="PRO_5025550998" description="Vipericidin" evidence="12">
    <location>
        <begin position="21"/>
        <end position="170"/>
    </location>
</feature>
<dbReference type="Ensembl" id="ENSPMRT00000026677.1">
    <property type="protein sequence ID" value="ENSPMRP00000025136.1"/>
    <property type="gene ID" value="ENSPMRG00000016256.1"/>
</dbReference>
<protein>
    <recommendedName>
        <fullName evidence="11">Vipericidin</fullName>
    </recommendedName>
</protein>
<feature type="signal peptide" evidence="12">
    <location>
        <begin position="1"/>
        <end position="20"/>
    </location>
</feature>
<evidence type="ECO:0000256" key="7">
    <source>
        <dbReference type="ARBA" id="ARBA00023022"/>
    </source>
</evidence>
<keyword evidence="12" id="KW-0732">Signal</keyword>
<sequence length="170" mass="18920">MMSCLWRILFVLGFSAAAIALAPERVELSYEEAVSLTAELYSQTAEVAFAFRLLEAKPQPDWDPRSEEPQVLEFTVKETTCSAAELLTAANCDFKEDGVVKECSATFSIQQQIPVQLSCDPVGQKERIRARRAVIRNLVKKVKKKFRKHLPGSFSLIAHAGGGRHRGRIA</sequence>
<reference evidence="13" key="3">
    <citation type="submission" date="2025-09" db="UniProtKB">
        <authorList>
            <consortium name="Ensembl"/>
        </authorList>
    </citation>
    <scope>IDENTIFICATION</scope>
</reference>
<organism evidence="13 14">
    <name type="scientific">Podarcis muralis</name>
    <name type="common">Wall lizard</name>
    <name type="synonym">Lacerta muralis</name>
    <dbReference type="NCBI Taxonomy" id="64176"/>
    <lineage>
        <taxon>Eukaryota</taxon>
        <taxon>Metazoa</taxon>
        <taxon>Chordata</taxon>
        <taxon>Craniata</taxon>
        <taxon>Vertebrata</taxon>
        <taxon>Euteleostomi</taxon>
        <taxon>Lepidosauria</taxon>
        <taxon>Squamata</taxon>
        <taxon>Bifurcata</taxon>
        <taxon>Unidentata</taxon>
        <taxon>Episquamata</taxon>
        <taxon>Laterata</taxon>
        <taxon>Lacertibaenia</taxon>
        <taxon>Lacertidae</taxon>
        <taxon>Podarcis</taxon>
    </lineage>
</organism>
<comment type="subcellular location">
    <subcellularLocation>
        <location evidence="2">Secreted</location>
    </subcellularLocation>
    <subcellularLocation>
        <location evidence="1">Target cell membrane</location>
    </subcellularLocation>
</comment>
<dbReference type="GO" id="GO:0042742">
    <property type="term" value="P:defense response to bacterium"/>
    <property type="evidence" value="ECO:0007669"/>
    <property type="project" value="UniProtKB-KW"/>
</dbReference>
<dbReference type="Pfam" id="PF00666">
    <property type="entry name" value="Cathelicidins"/>
    <property type="match status" value="1"/>
</dbReference>
<dbReference type="GeneTree" id="ENSGT00390000000410"/>
<evidence type="ECO:0000256" key="10">
    <source>
        <dbReference type="ARBA" id="ARBA00023298"/>
    </source>
</evidence>
<keyword evidence="10" id="KW-1053">Target membrane</keyword>
<evidence type="ECO:0000313" key="13">
    <source>
        <dbReference type="Ensembl" id="ENSPMRP00000025136.1"/>
    </source>
</evidence>
<evidence type="ECO:0000256" key="3">
    <source>
        <dbReference type="ARBA" id="ARBA00005320"/>
    </source>
</evidence>
<accession>A0A670JL75</accession>
<dbReference type="SUPFAM" id="SSF54403">
    <property type="entry name" value="Cystatin/monellin"/>
    <property type="match status" value="1"/>
</dbReference>
<keyword evidence="6" id="KW-1052">Target cell membrane</keyword>
<evidence type="ECO:0000256" key="5">
    <source>
        <dbReference type="ARBA" id="ARBA00022529"/>
    </source>
</evidence>
<dbReference type="GO" id="GO:0005615">
    <property type="term" value="C:extracellular space"/>
    <property type="evidence" value="ECO:0007669"/>
    <property type="project" value="TreeGrafter"/>
</dbReference>
<dbReference type="AlphaFoldDB" id="A0A670JL75"/>
<evidence type="ECO:0000256" key="12">
    <source>
        <dbReference type="SAM" id="SignalP"/>
    </source>
</evidence>
<dbReference type="PANTHER" id="PTHR10206:SF0">
    <property type="entry name" value="CATHELICIDIN B1-RELATED"/>
    <property type="match status" value="1"/>
</dbReference>
<gene>
    <name evidence="13" type="primary">LOC114607419</name>
</gene>
<evidence type="ECO:0000256" key="4">
    <source>
        <dbReference type="ARBA" id="ARBA00022525"/>
    </source>
</evidence>
<dbReference type="PANTHER" id="PTHR10206">
    <property type="entry name" value="CATHELICIDIN"/>
    <property type="match status" value="1"/>
</dbReference>
<dbReference type="Proteomes" id="UP000472272">
    <property type="component" value="Chromosome 12"/>
</dbReference>
<dbReference type="Gene3D" id="3.10.450.10">
    <property type="match status" value="1"/>
</dbReference>
<evidence type="ECO:0000313" key="14">
    <source>
        <dbReference type="Proteomes" id="UP000472272"/>
    </source>
</evidence>
<dbReference type="InterPro" id="IPR046350">
    <property type="entry name" value="Cystatin_sf"/>
</dbReference>
<dbReference type="PROSITE" id="PS00947">
    <property type="entry name" value="CATHELICIDINS_2"/>
    <property type="match status" value="1"/>
</dbReference>
<evidence type="ECO:0000256" key="2">
    <source>
        <dbReference type="ARBA" id="ARBA00004613"/>
    </source>
</evidence>
<name>A0A670JL75_PODMU</name>
<comment type="similarity">
    <text evidence="3">Belongs to the cathelicidin family.</text>
</comment>
<reference evidence="13 14" key="1">
    <citation type="journal article" date="2019" name="Proc. Natl. Acad. Sci. U.S.A.">
        <title>Regulatory changes in pterin and carotenoid genes underlie balanced color polymorphisms in the wall lizard.</title>
        <authorList>
            <person name="Andrade P."/>
            <person name="Pinho C."/>
            <person name="Perez I de Lanuza G."/>
            <person name="Afonso S."/>
            <person name="Brejcha J."/>
            <person name="Rubin C.J."/>
            <person name="Wallerman O."/>
            <person name="Pereira P."/>
            <person name="Sabatino S.J."/>
            <person name="Bellati A."/>
            <person name="Pellitteri-Rosa D."/>
            <person name="Bosakova Z."/>
            <person name="Bunikis I."/>
            <person name="Carretero M.A."/>
            <person name="Feiner N."/>
            <person name="Marsik P."/>
            <person name="Pauperio F."/>
            <person name="Salvi D."/>
            <person name="Soler L."/>
            <person name="While G.M."/>
            <person name="Uller T."/>
            <person name="Font E."/>
            <person name="Andersson L."/>
            <person name="Carneiro M."/>
        </authorList>
    </citation>
    <scope>NUCLEOTIDE SEQUENCE</scope>
</reference>
<evidence type="ECO:0000256" key="8">
    <source>
        <dbReference type="ARBA" id="ARBA00023136"/>
    </source>
</evidence>
<evidence type="ECO:0000256" key="1">
    <source>
        <dbReference type="ARBA" id="ARBA00004175"/>
    </source>
</evidence>
<dbReference type="GO" id="GO:0044218">
    <property type="term" value="C:other organism cell membrane"/>
    <property type="evidence" value="ECO:0007669"/>
    <property type="project" value="UniProtKB-KW"/>
</dbReference>
<proteinExistence type="inferred from homology"/>
<keyword evidence="8" id="KW-0472">Membrane</keyword>
<evidence type="ECO:0000256" key="9">
    <source>
        <dbReference type="ARBA" id="ARBA00023157"/>
    </source>
</evidence>
<keyword evidence="14" id="KW-1185">Reference proteome</keyword>
<evidence type="ECO:0000256" key="6">
    <source>
        <dbReference type="ARBA" id="ARBA00022537"/>
    </source>
</evidence>
<reference evidence="13" key="2">
    <citation type="submission" date="2025-08" db="UniProtKB">
        <authorList>
            <consortium name="Ensembl"/>
        </authorList>
    </citation>
    <scope>IDENTIFICATION</scope>
</reference>
<keyword evidence="5" id="KW-0929">Antimicrobial</keyword>